<dbReference type="GO" id="GO:0008941">
    <property type="term" value="F:nitric oxide dioxygenase NAD(P)H activity"/>
    <property type="evidence" value="ECO:0007669"/>
    <property type="project" value="TreeGrafter"/>
</dbReference>
<reference evidence="7 8" key="1">
    <citation type="submission" date="2017-04" db="EMBL/GenBank/DDBJ databases">
        <authorList>
            <person name="Afonso C.L."/>
            <person name="Miller P.J."/>
            <person name="Scott M.A."/>
            <person name="Spackman E."/>
            <person name="Goraichik I."/>
            <person name="Dimitrov K.M."/>
            <person name="Suarez D.L."/>
            <person name="Swayne D.E."/>
        </authorList>
    </citation>
    <scope>NUCLEOTIDE SEQUENCE [LARGE SCALE GENOMIC DNA]</scope>
    <source>
        <strain evidence="7 8">DSM 26133</strain>
    </source>
</reference>
<dbReference type="SUPFAM" id="SSF46458">
    <property type="entry name" value="Globin-like"/>
    <property type="match status" value="1"/>
</dbReference>
<evidence type="ECO:0000313" key="7">
    <source>
        <dbReference type="EMBL" id="SMD32866.1"/>
    </source>
</evidence>
<dbReference type="PANTHER" id="PTHR43396">
    <property type="entry name" value="FLAVOHEMOPROTEIN"/>
    <property type="match status" value="1"/>
</dbReference>
<gene>
    <name evidence="7" type="ORF">SAMN04488029_1226</name>
</gene>
<dbReference type="GO" id="GO:0046210">
    <property type="term" value="P:nitric oxide catabolic process"/>
    <property type="evidence" value="ECO:0007669"/>
    <property type="project" value="TreeGrafter"/>
</dbReference>
<dbReference type="AlphaFoldDB" id="A0A1W2G989"/>
<dbReference type="Proteomes" id="UP000192472">
    <property type="component" value="Unassembled WGS sequence"/>
</dbReference>
<dbReference type="GO" id="GO:0020037">
    <property type="term" value="F:heme binding"/>
    <property type="evidence" value="ECO:0007669"/>
    <property type="project" value="InterPro"/>
</dbReference>
<evidence type="ECO:0000256" key="3">
    <source>
        <dbReference type="ARBA" id="ARBA00022723"/>
    </source>
</evidence>
<dbReference type="GO" id="GO:0046872">
    <property type="term" value="F:metal ion binding"/>
    <property type="evidence" value="ECO:0007669"/>
    <property type="project" value="UniProtKB-KW"/>
</dbReference>
<evidence type="ECO:0000256" key="1">
    <source>
        <dbReference type="ARBA" id="ARBA00022617"/>
    </source>
</evidence>
<evidence type="ECO:0000256" key="2">
    <source>
        <dbReference type="ARBA" id="ARBA00022621"/>
    </source>
</evidence>
<dbReference type="GO" id="GO:0071949">
    <property type="term" value="F:FAD binding"/>
    <property type="evidence" value="ECO:0007669"/>
    <property type="project" value="TreeGrafter"/>
</dbReference>
<name>A0A1W2G989_REIFA</name>
<accession>A0A1W2G989</accession>
<dbReference type="GO" id="GO:0071500">
    <property type="term" value="P:cellular response to nitrosative stress"/>
    <property type="evidence" value="ECO:0007669"/>
    <property type="project" value="TreeGrafter"/>
</dbReference>
<keyword evidence="3" id="KW-0479">Metal-binding</keyword>
<dbReference type="Gene3D" id="1.10.490.10">
    <property type="entry name" value="Globins"/>
    <property type="match status" value="1"/>
</dbReference>
<protein>
    <submittedName>
        <fullName evidence="7">Hemoglobin-like flavoprotein</fullName>
    </submittedName>
</protein>
<dbReference type="PROSITE" id="PS01033">
    <property type="entry name" value="GLOBIN"/>
    <property type="match status" value="1"/>
</dbReference>
<dbReference type="EMBL" id="FWYF01000001">
    <property type="protein sequence ID" value="SMD32866.1"/>
    <property type="molecule type" value="Genomic_DNA"/>
</dbReference>
<evidence type="ECO:0000256" key="4">
    <source>
        <dbReference type="ARBA" id="ARBA00023004"/>
    </source>
</evidence>
<dbReference type="InterPro" id="IPR009050">
    <property type="entry name" value="Globin-like_sf"/>
</dbReference>
<keyword evidence="1 5" id="KW-0349">Heme</keyword>
<dbReference type="InterPro" id="IPR012292">
    <property type="entry name" value="Globin/Proto"/>
</dbReference>
<dbReference type="InterPro" id="IPR000971">
    <property type="entry name" value="Globin"/>
</dbReference>
<proteinExistence type="inferred from homology"/>
<dbReference type="Pfam" id="PF00042">
    <property type="entry name" value="Globin"/>
    <property type="match status" value="1"/>
</dbReference>
<keyword evidence="8" id="KW-1185">Reference proteome</keyword>
<dbReference type="OrthoDB" id="9801223at2"/>
<feature type="domain" description="Globin" evidence="6">
    <location>
        <begin position="1"/>
        <end position="135"/>
    </location>
</feature>
<keyword evidence="4" id="KW-0408">Iron</keyword>
<evidence type="ECO:0000313" key="8">
    <source>
        <dbReference type="Proteomes" id="UP000192472"/>
    </source>
</evidence>
<organism evidence="7 8">
    <name type="scientific">Reichenbachiella faecimaris</name>
    <dbReference type="NCBI Taxonomy" id="692418"/>
    <lineage>
        <taxon>Bacteria</taxon>
        <taxon>Pseudomonadati</taxon>
        <taxon>Bacteroidota</taxon>
        <taxon>Cytophagia</taxon>
        <taxon>Cytophagales</taxon>
        <taxon>Reichenbachiellaceae</taxon>
        <taxon>Reichenbachiella</taxon>
    </lineage>
</organism>
<dbReference type="GO" id="GO:0019825">
    <property type="term" value="F:oxygen binding"/>
    <property type="evidence" value="ECO:0007669"/>
    <property type="project" value="InterPro"/>
</dbReference>
<keyword evidence="5" id="KW-0813">Transport</keyword>
<dbReference type="STRING" id="692418.SAMN04488029_1226"/>
<dbReference type="PANTHER" id="PTHR43396:SF3">
    <property type="entry name" value="FLAVOHEMOPROTEIN"/>
    <property type="match status" value="1"/>
</dbReference>
<evidence type="ECO:0000259" key="6">
    <source>
        <dbReference type="PROSITE" id="PS01033"/>
    </source>
</evidence>
<dbReference type="GO" id="GO:0005344">
    <property type="term" value="F:oxygen carrier activity"/>
    <property type="evidence" value="ECO:0007669"/>
    <property type="project" value="UniProtKB-KW"/>
</dbReference>
<dbReference type="RefSeq" id="WP_084371505.1">
    <property type="nucleotide sequence ID" value="NZ_FWYF01000001.1"/>
</dbReference>
<evidence type="ECO:0000256" key="5">
    <source>
        <dbReference type="RuleBase" id="RU000356"/>
    </source>
</evidence>
<sequence>MTTQEISTIKSCWEVIAPNGILVAQKFYKELFESKPEYRRLFTGDMDKQAEKLMMTLGFLMANLDRMSTIKKSVEDLGKLHANHFKVLPEYYPPVKVALISSIAYYMEEDWTQTHHNAWDKLINSVATMMINGANKKGFKWKFWK</sequence>
<keyword evidence="2 5" id="KW-0561">Oxygen transport</keyword>
<comment type="similarity">
    <text evidence="5">Belongs to the globin family.</text>
</comment>